<feature type="transmembrane region" description="Helical" evidence="1">
    <location>
        <begin position="116"/>
        <end position="136"/>
    </location>
</feature>
<keyword evidence="1" id="KW-0812">Transmembrane</keyword>
<feature type="transmembrane region" description="Helical" evidence="1">
    <location>
        <begin position="195"/>
        <end position="217"/>
    </location>
</feature>
<keyword evidence="1" id="KW-0472">Membrane</keyword>
<name>A0ABS4DDX6_9CHLR</name>
<keyword evidence="1" id="KW-1133">Transmembrane helix</keyword>
<proteinExistence type="predicted"/>
<dbReference type="InterPro" id="IPR010390">
    <property type="entry name" value="ABC-2_transporter-like"/>
</dbReference>
<evidence type="ECO:0000256" key="1">
    <source>
        <dbReference type="SAM" id="Phobius"/>
    </source>
</evidence>
<dbReference type="PANTHER" id="PTHR36833:SF2">
    <property type="entry name" value="SLR0610 PROTEIN"/>
    <property type="match status" value="1"/>
</dbReference>
<gene>
    <name evidence="2" type="ORF">EYB53_018160</name>
</gene>
<dbReference type="PANTHER" id="PTHR36833">
    <property type="entry name" value="SLR0610 PROTEIN-RELATED"/>
    <property type="match status" value="1"/>
</dbReference>
<reference evidence="2 3" key="1">
    <citation type="submission" date="2021-03" db="EMBL/GenBank/DDBJ databases">
        <authorList>
            <person name="Grouzdev D.S."/>
        </authorList>
    </citation>
    <scope>NUCLEOTIDE SEQUENCE [LARGE SCALE GENOMIC DNA]</scope>
    <source>
        <strain evidence="2 3">M50-1</strain>
    </source>
</reference>
<evidence type="ECO:0000313" key="2">
    <source>
        <dbReference type="EMBL" id="MBP1467644.1"/>
    </source>
</evidence>
<dbReference type="EMBL" id="SIJK02000038">
    <property type="protein sequence ID" value="MBP1467644.1"/>
    <property type="molecule type" value="Genomic_DNA"/>
</dbReference>
<feature type="transmembrane region" description="Helical" evidence="1">
    <location>
        <begin position="229"/>
        <end position="249"/>
    </location>
</feature>
<feature type="transmembrane region" description="Helical" evidence="1">
    <location>
        <begin position="148"/>
        <end position="174"/>
    </location>
</feature>
<feature type="transmembrane region" description="Helical" evidence="1">
    <location>
        <begin position="61"/>
        <end position="79"/>
    </location>
</feature>
<evidence type="ECO:0000313" key="3">
    <source>
        <dbReference type="Proteomes" id="UP001193081"/>
    </source>
</evidence>
<accession>A0ABS4DDX6</accession>
<dbReference type="Pfam" id="PF06182">
    <property type="entry name" value="ABC2_membrane_6"/>
    <property type="match status" value="1"/>
</dbReference>
<dbReference type="Proteomes" id="UP001193081">
    <property type="component" value="Unassembled WGS sequence"/>
</dbReference>
<sequence length="261" mass="28579">MGMFRLMYHFFRIGAMNELQYRVNFWIQLLQSGVALAVGLVSLALVFSHTTDLAGWSQTELLVVMGVHIMMGGLIGAIIQPNMLRLMEDIREGTLDFALTKPEDAQIMVSVREIRLWRLVDVILGAILLGTALVLLGDAIGPLQVAGFVVAIIFGALMIYSFWIMLTSVAFWVVRVDEMLNLFEGIYAAGRWPVGIYPGWLRGLLTFLVPIAFAVTVPAEALTGRLSGATLGLAALLTIGLLVLSRLVWRIGLRQYGGASA</sequence>
<feature type="transmembrane region" description="Helical" evidence="1">
    <location>
        <begin position="21"/>
        <end position="49"/>
    </location>
</feature>
<organism evidence="2 3">
    <name type="scientific">Candidatus Chloroploca mongolica</name>
    <dbReference type="NCBI Taxonomy" id="2528176"/>
    <lineage>
        <taxon>Bacteria</taxon>
        <taxon>Bacillati</taxon>
        <taxon>Chloroflexota</taxon>
        <taxon>Chloroflexia</taxon>
        <taxon>Chloroflexales</taxon>
        <taxon>Chloroflexineae</taxon>
        <taxon>Oscillochloridaceae</taxon>
        <taxon>Candidatus Chloroploca</taxon>
    </lineage>
</organism>
<protein>
    <submittedName>
        <fullName evidence="2">ABC-2 family transporter protein</fullName>
    </submittedName>
</protein>
<keyword evidence="3" id="KW-1185">Reference proteome</keyword>
<comment type="caution">
    <text evidence="2">The sequence shown here is derived from an EMBL/GenBank/DDBJ whole genome shotgun (WGS) entry which is preliminary data.</text>
</comment>